<accession>A0A2T5JCP4</accession>
<dbReference type="InterPro" id="IPR012910">
    <property type="entry name" value="Plug_dom"/>
</dbReference>
<dbReference type="FunFam" id="2.60.40.1120:FF:000003">
    <property type="entry name" value="Outer membrane protein Omp121"/>
    <property type="match status" value="1"/>
</dbReference>
<dbReference type="Gene3D" id="2.170.130.10">
    <property type="entry name" value="TonB-dependent receptor, plug domain"/>
    <property type="match status" value="1"/>
</dbReference>
<comment type="subcellular location">
    <subcellularLocation>
        <location evidence="1 7">Cell outer membrane</location>
        <topology evidence="1 7">Multi-pass membrane protein</topology>
    </subcellularLocation>
</comment>
<dbReference type="EMBL" id="QAOQ01000002">
    <property type="protein sequence ID" value="PTQ99536.1"/>
    <property type="molecule type" value="Genomic_DNA"/>
</dbReference>
<dbReference type="GO" id="GO:0009279">
    <property type="term" value="C:cell outer membrane"/>
    <property type="evidence" value="ECO:0007669"/>
    <property type="project" value="UniProtKB-SubCell"/>
</dbReference>
<evidence type="ECO:0000256" key="1">
    <source>
        <dbReference type="ARBA" id="ARBA00004571"/>
    </source>
</evidence>
<dbReference type="FunFam" id="2.170.130.10:FF:000003">
    <property type="entry name" value="SusC/RagA family TonB-linked outer membrane protein"/>
    <property type="match status" value="1"/>
</dbReference>
<dbReference type="OrthoDB" id="9768177at2"/>
<feature type="domain" description="Secretin/TonB short N-terminal" evidence="9">
    <location>
        <begin position="69"/>
        <end position="121"/>
    </location>
</feature>
<dbReference type="SUPFAM" id="SSF56935">
    <property type="entry name" value="Porins"/>
    <property type="match status" value="1"/>
</dbReference>
<keyword evidence="8" id="KW-1133">Transmembrane helix</keyword>
<protein>
    <submittedName>
        <fullName evidence="10">TonB-linked SusC/RagA family outer membrane protein</fullName>
    </submittedName>
</protein>
<keyword evidence="11" id="KW-1185">Reference proteome</keyword>
<evidence type="ECO:0000256" key="3">
    <source>
        <dbReference type="ARBA" id="ARBA00022452"/>
    </source>
</evidence>
<evidence type="ECO:0000313" key="10">
    <source>
        <dbReference type="EMBL" id="PTQ99536.1"/>
    </source>
</evidence>
<evidence type="ECO:0000256" key="6">
    <source>
        <dbReference type="ARBA" id="ARBA00023237"/>
    </source>
</evidence>
<dbReference type="Pfam" id="PF07660">
    <property type="entry name" value="STN"/>
    <property type="match status" value="1"/>
</dbReference>
<gene>
    <name evidence="10" type="ORF">C8P68_102360</name>
</gene>
<dbReference type="InterPro" id="IPR008969">
    <property type="entry name" value="CarboxyPept-like_regulatory"/>
</dbReference>
<feature type="transmembrane region" description="Helical" evidence="8">
    <location>
        <begin position="21"/>
        <end position="38"/>
    </location>
</feature>
<sequence length="1178" mass="128849">MKKYVCRIHSVRTEQLLKVLLMSKFILILILISSYQSFSKGFGQSKINLNVQNVTIKKALKEIEKKSDFHFLYNDNLIANASKVVNIASTNATINNVLDDLLKNTNLTYQLNADNLVIISAKDNMAKAVGIKGQVVDEKGQPLPGVTVLIKGSTVGTQTDINGKFSLTIPSDKTNAVLVISFIGYTSQEIEVGNKTMFSIQLKEQPKTLNEVVVIGYGTQRRGDVSSAIASVNVADMNKTPTTNLSTALQGQVPGLVSQASSFKPGSGSSIRIRGNRSLRASNEPLFVVDGIPVSYGIDDINPLDIESIDVQKDAAATAIYGSRGANGVIQVTTKKGKTGKVTVDYSGSTSADNILRKLDVFDGPEYAQFKRDAYIGAKSYNSGLSSTSGSQQYFPDPLSDFQLFKQDPGMVSRVMAGYTFSSYDVSNPLNPTLNALKRPTTAQEKALLTSLGYPVLNEVAVYDPSKVTSFDWMKYGLQTGVTQNHNLSLTGGSEKFSSTLSMGFYKQKGIIPGQDYTRYSISNSNTFSPTKFLTAGSTINFSSNIQNQGSDVYGGVAGQLPLATPTDANGNFLIYPGNDSNIINPLNDVNSIIAEVRTNHLLANVFAQVNIAKGLSFKTTFGADVLGRKTGNFAGAISSSRQGNPANASLAIVNNLSWTLQNQLSYSTTIAKKHNISLTAVQEMIKNRADSTNASATGLTYESQKWYSLQYNSTSTVVYKGAFAQSQQASFLGRAIYSYDSKYILTVSGRSDGSSVLSENNKWKFFPSGSVAWRLDQENFLKDKPWIDQLKLRGGIGSVGNASIPPYFTAGVLSISYYNWANNFAQGYYPSGLPLPDLSWEKTTTKNVGVDFGFLHGRISGMIDVYESMSNEIQPQKLPDASGYSTLLVNLGKVRNRGFEVDLSTVNYDKGGFKWTTDFVFSKNKEAIVEIDGTGNNNISSQWFIGGPVRVYYDYVKQGIFQLSDAQPGGILYDYYWSIPANKTNSALQPGRIRVQDTNGDKQITEADKVVLGSPDPKWTGSFRTAFSYKGLELSAYLYVSHGGLVRTPRPSLVGRYQSLKVNYWTPTNPSNDYPQPNVTSDIPLYWQANSFEDGSFTRVRNILLSYQIPAKWISKIKMRSLSVSVNAVNPFLFSKYKLYDPESVQYTRSYPSSSTTSPGPSGYSYRSLVLGVRAGF</sequence>
<keyword evidence="4 7" id="KW-0812">Transmembrane</keyword>
<keyword evidence="6 7" id="KW-0998">Cell outer membrane</keyword>
<keyword evidence="5 7" id="KW-0472">Membrane</keyword>
<comment type="caution">
    <text evidence="10">The sequence shown here is derived from an EMBL/GenBank/DDBJ whole genome shotgun (WGS) entry which is preliminary data.</text>
</comment>
<dbReference type="Proteomes" id="UP000244168">
    <property type="component" value="Unassembled WGS sequence"/>
</dbReference>
<keyword evidence="3 7" id="KW-1134">Transmembrane beta strand</keyword>
<evidence type="ECO:0000256" key="4">
    <source>
        <dbReference type="ARBA" id="ARBA00022692"/>
    </source>
</evidence>
<dbReference type="InterPro" id="IPR023997">
    <property type="entry name" value="TonB-dep_OMP_SusC/RagA_CS"/>
</dbReference>
<dbReference type="SMART" id="SM00965">
    <property type="entry name" value="STN"/>
    <property type="match status" value="1"/>
</dbReference>
<dbReference type="Gene3D" id="2.40.170.20">
    <property type="entry name" value="TonB-dependent receptor, beta-barrel domain"/>
    <property type="match status" value="1"/>
</dbReference>
<dbReference type="PROSITE" id="PS52016">
    <property type="entry name" value="TONB_DEPENDENT_REC_3"/>
    <property type="match status" value="1"/>
</dbReference>
<dbReference type="InterPro" id="IPR023996">
    <property type="entry name" value="TonB-dep_OMP_SusC/RagA"/>
</dbReference>
<evidence type="ECO:0000256" key="7">
    <source>
        <dbReference type="PROSITE-ProRule" id="PRU01360"/>
    </source>
</evidence>
<keyword evidence="2 7" id="KW-0813">Transport</keyword>
<dbReference type="InterPro" id="IPR036942">
    <property type="entry name" value="Beta-barrel_TonB_sf"/>
</dbReference>
<dbReference type="InterPro" id="IPR011662">
    <property type="entry name" value="Secretin/TonB_short_N"/>
</dbReference>
<evidence type="ECO:0000256" key="5">
    <source>
        <dbReference type="ARBA" id="ARBA00023136"/>
    </source>
</evidence>
<dbReference type="InterPro" id="IPR037066">
    <property type="entry name" value="Plug_dom_sf"/>
</dbReference>
<evidence type="ECO:0000256" key="2">
    <source>
        <dbReference type="ARBA" id="ARBA00022448"/>
    </source>
</evidence>
<dbReference type="SUPFAM" id="SSF49464">
    <property type="entry name" value="Carboxypeptidase regulatory domain-like"/>
    <property type="match status" value="1"/>
</dbReference>
<dbReference type="NCBIfam" id="TIGR04057">
    <property type="entry name" value="SusC_RagA_signa"/>
    <property type="match status" value="1"/>
</dbReference>
<reference evidence="10 11" key="1">
    <citation type="submission" date="2018-04" db="EMBL/GenBank/DDBJ databases">
        <title>Genomic Encyclopedia of Archaeal and Bacterial Type Strains, Phase II (KMG-II): from individual species to whole genera.</title>
        <authorList>
            <person name="Goeker M."/>
        </authorList>
    </citation>
    <scope>NUCLEOTIDE SEQUENCE [LARGE SCALE GENOMIC DNA]</scope>
    <source>
        <strain evidence="10 11">DSM 26809</strain>
    </source>
</reference>
<evidence type="ECO:0000256" key="8">
    <source>
        <dbReference type="SAM" id="Phobius"/>
    </source>
</evidence>
<comment type="similarity">
    <text evidence="7">Belongs to the TonB-dependent receptor family.</text>
</comment>
<name>A0A2T5JCP4_9SPHI</name>
<dbReference type="InterPro" id="IPR039426">
    <property type="entry name" value="TonB-dep_rcpt-like"/>
</dbReference>
<organism evidence="10 11">
    <name type="scientific">Mucilaginibacter yixingensis</name>
    <dbReference type="NCBI Taxonomy" id="1295612"/>
    <lineage>
        <taxon>Bacteria</taxon>
        <taxon>Pseudomonadati</taxon>
        <taxon>Bacteroidota</taxon>
        <taxon>Sphingobacteriia</taxon>
        <taxon>Sphingobacteriales</taxon>
        <taxon>Sphingobacteriaceae</taxon>
        <taxon>Mucilaginibacter</taxon>
    </lineage>
</organism>
<dbReference type="AlphaFoldDB" id="A0A2T5JCP4"/>
<evidence type="ECO:0000259" key="9">
    <source>
        <dbReference type="SMART" id="SM00965"/>
    </source>
</evidence>
<evidence type="ECO:0000313" key="11">
    <source>
        <dbReference type="Proteomes" id="UP000244168"/>
    </source>
</evidence>
<dbReference type="Pfam" id="PF13715">
    <property type="entry name" value="CarbopepD_reg_2"/>
    <property type="match status" value="1"/>
</dbReference>
<proteinExistence type="inferred from homology"/>
<dbReference type="Gene3D" id="2.60.40.1120">
    <property type="entry name" value="Carboxypeptidase-like, regulatory domain"/>
    <property type="match status" value="1"/>
</dbReference>
<dbReference type="Pfam" id="PF07715">
    <property type="entry name" value="Plug"/>
    <property type="match status" value="1"/>
</dbReference>
<dbReference type="NCBIfam" id="TIGR04056">
    <property type="entry name" value="OMP_RagA_SusC"/>
    <property type="match status" value="1"/>
</dbReference>